<keyword evidence="2" id="KW-1185">Reference proteome</keyword>
<name>H3ZBJ3_9ALTE</name>
<sequence>MTKVKRESVIFNAIKGGVGIELGVAEGVLSERIMQLNHLSFLYGVDMYAGDRGHDVYQYKTALRKLERFKEKYSLIKMRFDEALDLFPDSYFDFIYVDGYAHTGEEEGKTLHDWFPKLKPNGIFAGDDYHPDWPMVMEVVDSFVKTNSLSLNIIDCHEPIPYCEYPTWFVIK</sequence>
<dbReference type="InterPro" id="IPR029063">
    <property type="entry name" value="SAM-dependent_MTases_sf"/>
</dbReference>
<dbReference type="EMBL" id="AHTH01000005">
    <property type="protein sequence ID" value="EHR42307.1"/>
    <property type="molecule type" value="Genomic_DNA"/>
</dbReference>
<protein>
    <recommendedName>
        <fullName evidence="3">Class I SAM-dependent methyltransferase</fullName>
    </recommendedName>
</protein>
<organism evidence="1 2">
    <name type="scientific">Alishewanella jeotgali KCTC 22429</name>
    <dbReference type="NCBI Taxonomy" id="1129374"/>
    <lineage>
        <taxon>Bacteria</taxon>
        <taxon>Pseudomonadati</taxon>
        <taxon>Pseudomonadota</taxon>
        <taxon>Gammaproteobacteria</taxon>
        <taxon>Alteromonadales</taxon>
        <taxon>Alteromonadaceae</taxon>
        <taxon>Alishewanella</taxon>
    </lineage>
</organism>
<evidence type="ECO:0008006" key="3">
    <source>
        <dbReference type="Google" id="ProtNLM"/>
    </source>
</evidence>
<dbReference type="eggNOG" id="COG4122">
    <property type="taxonomic scope" value="Bacteria"/>
</dbReference>
<dbReference type="STRING" id="1129374.AJE_03491"/>
<evidence type="ECO:0000313" key="1">
    <source>
        <dbReference type="EMBL" id="EHR42307.1"/>
    </source>
</evidence>
<evidence type="ECO:0000313" key="2">
    <source>
        <dbReference type="Proteomes" id="UP000012046"/>
    </source>
</evidence>
<proteinExistence type="predicted"/>
<dbReference type="RefSeq" id="WP_008949703.1">
    <property type="nucleotide sequence ID" value="NZ_AHTH01000005.1"/>
</dbReference>
<dbReference type="Gene3D" id="3.40.50.150">
    <property type="entry name" value="Vaccinia Virus protein VP39"/>
    <property type="match status" value="1"/>
</dbReference>
<accession>H3ZBJ3</accession>
<gene>
    <name evidence="1" type="ORF">AJE_03491</name>
</gene>
<reference evidence="1 2" key="1">
    <citation type="journal article" date="2012" name="J. Bacteriol.">
        <title>Genome Sequence of Extracellular-Protease-Producing Alishewanella jeotgali Isolated from Traditional Korean Fermented Seafood.</title>
        <authorList>
            <person name="Jung J."/>
            <person name="Chun J."/>
            <person name="Park W."/>
        </authorList>
    </citation>
    <scope>NUCLEOTIDE SEQUENCE [LARGE SCALE GENOMIC DNA]</scope>
    <source>
        <strain evidence="1 2">KCTC 22429</strain>
    </source>
</reference>
<comment type="caution">
    <text evidence="1">The sequence shown here is derived from an EMBL/GenBank/DDBJ whole genome shotgun (WGS) entry which is preliminary data.</text>
</comment>
<dbReference type="Pfam" id="PF13578">
    <property type="entry name" value="Methyltransf_24"/>
    <property type="match status" value="1"/>
</dbReference>
<dbReference type="AlphaFoldDB" id="H3ZBJ3"/>
<dbReference type="Proteomes" id="UP000012046">
    <property type="component" value="Unassembled WGS sequence"/>
</dbReference>
<dbReference type="SUPFAM" id="SSF53335">
    <property type="entry name" value="S-adenosyl-L-methionine-dependent methyltransferases"/>
    <property type="match status" value="1"/>
</dbReference>